<organism evidence="1 2">
    <name type="scientific">Candidatus Kaiserbacteria bacterium CG10_big_fil_rev_8_21_14_0_10_45_20</name>
    <dbReference type="NCBI Taxonomy" id="1974607"/>
    <lineage>
        <taxon>Bacteria</taxon>
        <taxon>Candidatus Kaiseribacteriota</taxon>
    </lineage>
</organism>
<comment type="caution">
    <text evidence="1">The sequence shown here is derived from an EMBL/GenBank/DDBJ whole genome shotgun (WGS) entry which is preliminary data.</text>
</comment>
<gene>
    <name evidence="1" type="ORF">COU15_01710</name>
</gene>
<evidence type="ECO:0000313" key="2">
    <source>
        <dbReference type="Proteomes" id="UP000229315"/>
    </source>
</evidence>
<reference evidence="2" key="1">
    <citation type="submission" date="2017-09" db="EMBL/GenBank/DDBJ databases">
        <title>Depth-based differentiation of microbial function through sediment-hosted aquifers and enrichment of novel symbionts in the deep terrestrial subsurface.</title>
        <authorList>
            <person name="Probst A.J."/>
            <person name="Ladd B."/>
            <person name="Jarett J.K."/>
            <person name="Geller-Mcgrath D.E."/>
            <person name="Sieber C.M.K."/>
            <person name="Emerson J.B."/>
            <person name="Anantharaman K."/>
            <person name="Thomas B.C."/>
            <person name="Malmstrom R."/>
            <person name="Stieglmeier M."/>
            <person name="Klingl A."/>
            <person name="Woyke T."/>
            <person name="Ryan C.M."/>
            <person name="Banfield J.F."/>
        </authorList>
    </citation>
    <scope>NUCLEOTIDE SEQUENCE [LARGE SCALE GENOMIC DNA]</scope>
</reference>
<dbReference type="Pfam" id="PF18306">
    <property type="entry name" value="LDcluster4"/>
    <property type="match status" value="1"/>
</dbReference>
<dbReference type="InterPro" id="IPR041164">
    <property type="entry name" value="LDcluster4"/>
</dbReference>
<name>A0A2H0UFQ6_9BACT</name>
<dbReference type="AlphaFoldDB" id="A0A2H0UFQ6"/>
<proteinExistence type="predicted"/>
<evidence type="ECO:0000313" key="1">
    <source>
        <dbReference type="EMBL" id="PIR85238.1"/>
    </source>
</evidence>
<dbReference type="SUPFAM" id="SSF102405">
    <property type="entry name" value="MCP/YpsA-like"/>
    <property type="match status" value="1"/>
</dbReference>
<sequence>MKILILGSWHDETAEAFRAETDLLGKLLAENNHTPIIAPGGGIYGAVGLSYRHHGGTHSVGFYPSEEARSAVNEQYIFEPDEKIMTESDYPTRNLLQTKDAEALIAIAGRTGTVTDFITGATDYALPSAYLLGSSKNMDLLMEFDGIKGNKNVYAGNAVRELLSFVENYTV</sequence>
<dbReference type="EMBL" id="PFBH01000013">
    <property type="protein sequence ID" value="PIR85238.1"/>
    <property type="molecule type" value="Genomic_DNA"/>
</dbReference>
<dbReference type="Gene3D" id="3.40.50.450">
    <property type="match status" value="1"/>
</dbReference>
<accession>A0A2H0UFQ6</accession>
<protein>
    <submittedName>
        <fullName evidence="1">Uncharacterized protein</fullName>
    </submittedName>
</protein>
<dbReference type="Proteomes" id="UP000229315">
    <property type="component" value="Unassembled WGS sequence"/>
</dbReference>